<dbReference type="InterPro" id="IPR029058">
    <property type="entry name" value="AB_hydrolase_fold"/>
</dbReference>
<dbReference type="Gene3D" id="2.60.120.260">
    <property type="entry name" value="Galactose-binding domain-like"/>
    <property type="match status" value="1"/>
</dbReference>
<dbReference type="PANTHER" id="PTHR43056:SF10">
    <property type="entry name" value="COCE_NOND FAMILY, PUTATIVE (AFU_ORTHOLOGUE AFUA_7G00600)-RELATED"/>
    <property type="match status" value="1"/>
</dbReference>
<evidence type="ECO:0000256" key="1">
    <source>
        <dbReference type="ARBA" id="ARBA00022801"/>
    </source>
</evidence>
<feature type="domain" description="Xaa-Pro dipeptidyl-peptidase C-terminal" evidence="3">
    <location>
        <begin position="320"/>
        <end position="556"/>
    </location>
</feature>
<accession>A0A2A5AV41</accession>
<dbReference type="InterPro" id="IPR005674">
    <property type="entry name" value="CocE/Ser_esterase"/>
</dbReference>
<sequence length="714" mass="81414">MLFDTHDSRRQALLINRSALSAFVLMSLFFFSANALADDYEYTIENGWIEMPDGVRLSVTYYLPVPSDPLLSETFPVLLEMLPYRKEDISKAWAHPHYDYFARQGFLMAKVDIRGTGSSEGQTPEREYSNTEIEDAIDVIAALAQLPLSNGKIGMWGISWGGFNSIQVAMRNPPHLYAILAAHSSDDLYTNDVHYTDGIFGIDEYTLSINHMTGFMQSPDYEINDAYFADRFDREPWLFNYMRHSRDGDFWRKGSMGWKYENIQLPIYFIGGLFDGYRDTLPRALENLDTPIRGILGPWTHAWPNGANPGPEWAWREDASKWWKHWLADEVLPNEEYDQHYFQFFLRAGNKPDTSLSEIDGSWFVSDWPLPDVEVQTLKLFPGDNDELTTSSTEKPLSIDSLNIVPSAGSDLGEWWGQLLPDMRATDAYSLTYDSDVLTEALSLVGITNVSLFAAADATNANWIIRLEDVHPDGQVSVITGGAINGSQRMRRLIPTSLTPHEYEELSIPLRFTTWTFKPGHRIRLAISNSAFPMFWPSASVKTSYLTLNTEKTFVSLPIWNGMANHPQLTQTRSQASNVLTPDIIRLGPVTGRPARSEVIINKLDNSVSVLRESGVTYYLGDTVQPEKSRILETQRHTLHNTRNDSTGHTSYKAWAEYRLLPSDTHQDTIRYRTTINLSSDETDFHLNIQRTLTNDNGEIRRKEWSETFPRDHQ</sequence>
<dbReference type="SMART" id="SM00939">
    <property type="entry name" value="PepX_C"/>
    <property type="match status" value="1"/>
</dbReference>
<comment type="caution">
    <text evidence="4">The sequence shown here is derived from an EMBL/GenBank/DDBJ whole genome shotgun (WGS) entry which is preliminary data.</text>
</comment>
<evidence type="ECO:0000259" key="3">
    <source>
        <dbReference type="SMART" id="SM00939"/>
    </source>
</evidence>
<dbReference type="SUPFAM" id="SSF53474">
    <property type="entry name" value="alpha/beta-Hydrolases"/>
    <property type="match status" value="1"/>
</dbReference>
<dbReference type="Gene3D" id="3.40.50.1820">
    <property type="entry name" value="alpha/beta hydrolase"/>
    <property type="match status" value="2"/>
</dbReference>
<organism evidence="4 5">
    <name type="scientific">SAR86 cluster bacterium</name>
    <dbReference type="NCBI Taxonomy" id="2030880"/>
    <lineage>
        <taxon>Bacteria</taxon>
        <taxon>Pseudomonadati</taxon>
        <taxon>Pseudomonadota</taxon>
        <taxon>Gammaproteobacteria</taxon>
        <taxon>SAR86 cluster</taxon>
    </lineage>
</organism>
<dbReference type="PANTHER" id="PTHR43056">
    <property type="entry name" value="PEPTIDASE S9 PROLYL OLIGOPEPTIDASE"/>
    <property type="match status" value="1"/>
</dbReference>
<feature type="chain" id="PRO_5012065525" description="Xaa-Pro dipeptidyl-peptidase C-terminal domain-containing protein" evidence="2">
    <location>
        <begin position="38"/>
        <end position="714"/>
    </location>
</feature>
<dbReference type="NCBIfam" id="TIGR00976">
    <property type="entry name" value="CocE_NonD"/>
    <property type="match status" value="1"/>
</dbReference>
<dbReference type="InterPro" id="IPR000383">
    <property type="entry name" value="Xaa-Pro-like_dom"/>
</dbReference>
<name>A0A2A5AV41_9GAMM</name>
<evidence type="ECO:0000256" key="2">
    <source>
        <dbReference type="SAM" id="SignalP"/>
    </source>
</evidence>
<keyword evidence="1" id="KW-0378">Hydrolase</keyword>
<dbReference type="Pfam" id="PF08530">
    <property type="entry name" value="PepX_C"/>
    <property type="match status" value="1"/>
</dbReference>
<dbReference type="SUPFAM" id="SSF49785">
    <property type="entry name" value="Galactose-binding domain-like"/>
    <property type="match status" value="1"/>
</dbReference>
<dbReference type="AlphaFoldDB" id="A0A2A5AV41"/>
<proteinExistence type="predicted"/>
<reference evidence="5" key="1">
    <citation type="submission" date="2017-08" db="EMBL/GenBank/DDBJ databases">
        <title>A dynamic microbial community with high functional redundancy inhabits the cold, oxic subseafloor aquifer.</title>
        <authorList>
            <person name="Tully B.J."/>
            <person name="Wheat C.G."/>
            <person name="Glazer B.T."/>
            <person name="Huber J.A."/>
        </authorList>
    </citation>
    <scope>NUCLEOTIDE SEQUENCE [LARGE SCALE GENOMIC DNA]</scope>
</reference>
<dbReference type="EMBL" id="NVVJ01000046">
    <property type="protein sequence ID" value="PCJ23000.1"/>
    <property type="molecule type" value="Genomic_DNA"/>
</dbReference>
<dbReference type="Pfam" id="PF02129">
    <property type="entry name" value="Peptidase_S15"/>
    <property type="match status" value="1"/>
</dbReference>
<dbReference type="InterPro" id="IPR050585">
    <property type="entry name" value="Xaa-Pro_dipeptidyl-ppase/CocE"/>
</dbReference>
<dbReference type="InterPro" id="IPR013736">
    <property type="entry name" value="Xaa-Pro_dipept_C"/>
</dbReference>
<evidence type="ECO:0000313" key="5">
    <source>
        <dbReference type="Proteomes" id="UP000218327"/>
    </source>
</evidence>
<gene>
    <name evidence="4" type="ORF">COA96_12865</name>
</gene>
<protein>
    <recommendedName>
        <fullName evidence="3">Xaa-Pro dipeptidyl-peptidase C-terminal domain-containing protein</fullName>
    </recommendedName>
</protein>
<evidence type="ECO:0000313" key="4">
    <source>
        <dbReference type="EMBL" id="PCJ23000.1"/>
    </source>
</evidence>
<keyword evidence="2" id="KW-0732">Signal</keyword>
<dbReference type="Proteomes" id="UP000218327">
    <property type="component" value="Unassembled WGS sequence"/>
</dbReference>
<dbReference type="InterPro" id="IPR008979">
    <property type="entry name" value="Galactose-bd-like_sf"/>
</dbReference>
<dbReference type="GO" id="GO:0008239">
    <property type="term" value="F:dipeptidyl-peptidase activity"/>
    <property type="evidence" value="ECO:0007669"/>
    <property type="project" value="InterPro"/>
</dbReference>
<feature type="signal peptide" evidence="2">
    <location>
        <begin position="1"/>
        <end position="37"/>
    </location>
</feature>